<dbReference type="GO" id="GO:0005886">
    <property type="term" value="C:plasma membrane"/>
    <property type="evidence" value="ECO:0007669"/>
    <property type="project" value="UniProtKB-SubCell"/>
</dbReference>
<dbReference type="OrthoDB" id="9806941at2"/>
<comment type="similarity">
    <text evidence="3">Belongs to the FliM family.</text>
</comment>
<dbReference type="PATRIC" id="fig|742737.3.peg.4637"/>
<dbReference type="AlphaFoldDB" id="G5IMC1"/>
<dbReference type="PANTHER" id="PTHR30034">
    <property type="entry name" value="FLAGELLAR MOTOR SWITCH PROTEIN FLIM"/>
    <property type="match status" value="1"/>
</dbReference>
<dbReference type="PANTHER" id="PTHR30034:SF6">
    <property type="entry name" value="YOP PROTEINS TRANSLOCATION PROTEIN Q"/>
    <property type="match status" value="1"/>
</dbReference>
<keyword evidence="8" id="KW-0472">Membrane</keyword>
<keyword evidence="7" id="KW-0283">Flagellar rotation</keyword>
<dbReference type="InterPro" id="IPR028976">
    <property type="entry name" value="CheC-like_sf"/>
</dbReference>
<dbReference type="SUPFAM" id="SSF101801">
    <property type="entry name" value="Surface presentation of antigens (SPOA)"/>
    <property type="match status" value="1"/>
</dbReference>
<dbReference type="RefSeq" id="WP_006782637.1">
    <property type="nucleotide sequence ID" value="NZ_CP040506.1"/>
</dbReference>
<dbReference type="GO" id="GO:0071978">
    <property type="term" value="P:bacterial-type flagellum-dependent swarming motility"/>
    <property type="evidence" value="ECO:0007669"/>
    <property type="project" value="TreeGrafter"/>
</dbReference>
<evidence type="ECO:0000256" key="5">
    <source>
        <dbReference type="ARBA" id="ARBA00022475"/>
    </source>
</evidence>
<dbReference type="Pfam" id="PF02154">
    <property type="entry name" value="FliM"/>
    <property type="match status" value="1"/>
</dbReference>
<dbReference type="InterPro" id="IPR036429">
    <property type="entry name" value="SpoA-like_sf"/>
</dbReference>
<keyword evidence="12" id="KW-1185">Reference proteome</keyword>
<evidence type="ECO:0000259" key="10">
    <source>
        <dbReference type="Pfam" id="PF01052"/>
    </source>
</evidence>
<dbReference type="Gene3D" id="3.40.1550.10">
    <property type="entry name" value="CheC-like"/>
    <property type="match status" value="1"/>
</dbReference>
<evidence type="ECO:0000256" key="8">
    <source>
        <dbReference type="ARBA" id="ARBA00023136"/>
    </source>
</evidence>
<dbReference type="GO" id="GO:0050918">
    <property type="term" value="P:positive chemotaxis"/>
    <property type="evidence" value="ECO:0007669"/>
    <property type="project" value="TreeGrafter"/>
</dbReference>
<dbReference type="EMBL" id="ADLN01000120">
    <property type="protein sequence ID" value="EHI57540.1"/>
    <property type="molecule type" value="Genomic_DNA"/>
</dbReference>
<gene>
    <name evidence="11" type="ORF">HMPREF9473_04649</name>
</gene>
<organism evidence="11 12">
    <name type="scientific">Hungatella hathewayi WAL-18680</name>
    <dbReference type="NCBI Taxonomy" id="742737"/>
    <lineage>
        <taxon>Bacteria</taxon>
        <taxon>Bacillati</taxon>
        <taxon>Bacillota</taxon>
        <taxon>Clostridia</taxon>
        <taxon>Lachnospirales</taxon>
        <taxon>Lachnospiraceae</taxon>
        <taxon>Hungatella</taxon>
    </lineage>
</organism>
<evidence type="ECO:0000256" key="6">
    <source>
        <dbReference type="ARBA" id="ARBA00022500"/>
    </source>
</evidence>
<proteinExistence type="inferred from homology"/>
<comment type="caution">
    <text evidence="11">The sequence shown here is derived from an EMBL/GenBank/DDBJ whole genome shotgun (WGS) entry which is preliminary data.</text>
</comment>
<dbReference type="GO" id="GO:0003774">
    <property type="term" value="F:cytoskeletal motor activity"/>
    <property type="evidence" value="ECO:0007669"/>
    <property type="project" value="InterPro"/>
</dbReference>
<dbReference type="Gene3D" id="2.30.330.10">
    <property type="entry name" value="SpoA-like"/>
    <property type="match status" value="1"/>
</dbReference>
<evidence type="ECO:0000256" key="2">
    <source>
        <dbReference type="ARBA" id="ARBA00004202"/>
    </source>
</evidence>
<evidence type="ECO:0000256" key="7">
    <source>
        <dbReference type="ARBA" id="ARBA00022779"/>
    </source>
</evidence>
<evidence type="ECO:0000256" key="1">
    <source>
        <dbReference type="ARBA" id="ARBA00004117"/>
    </source>
</evidence>
<accession>G5IMC1</accession>
<dbReference type="SUPFAM" id="SSF103039">
    <property type="entry name" value="CheC-like"/>
    <property type="match status" value="1"/>
</dbReference>
<reference evidence="11 12" key="1">
    <citation type="submission" date="2011-08" db="EMBL/GenBank/DDBJ databases">
        <title>The Genome Sequence of Clostridium hathewayi WAL-18680.</title>
        <authorList>
            <consortium name="The Broad Institute Genome Sequencing Platform"/>
            <person name="Earl A."/>
            <person name="Ward D."/>
            <person name="Feldgarden M."/>
            <person name="Gevers D."/>
            <person name="Finegold S.M."/>
            <person name="Summanen P.H."/>
            <person name="Molitoris D.R."/>
            <person name="Song M."/>
            <person name="Daigneault M."/>
            <person name="Allen-Vercoe E."/>
            <person name="Young S.K."/>
            <person name="Zeng Q."/>
            <person name="Gargeya S."/>
            <person name="Fitzgerald M."/>
            <person name="Haas B."/>
            <person name="Abouelleil A."/>
            <person name="Alvarado L."/>
            <person name="Arachchi H.M."/>
            <person name="Berlin A."/>
            <person name="Brown A."/>
            <person name="Chapman S.B."/>
            <person name="Chen Z."/>
            <person name="Dunbar C."/>
            <person name="Freedman E."/>
            <person name="Gearin G."/>
            <person name="Gellesch M."/>
            <person name="Goldberg J."/>
            <person name="Griggs A."/>
            <person name="Gujja S."/>
            <person name="Heiman D."/>
            <person name="Howarth C."/>
            <person name="Larson L."/>
            <person name="Lui A."/>
            <person name="MacDonald P.J.P."/>
            <person name="Montmayeur A."/>
            <person name="Murphy C."/>
            <person name="Neiman D."/>
            <person name="Pearson M."/>
            <person name="Priest M."/>
            <person name="Roberts A."/>
            <person name="Saif S."/>
            <person name="Shea T."/>
            <person name="Shenoy N."/>
            <person name="Sisk P."/>
            <person name="Stolte C."/>
            <person name="Sykes S."/>
            <person name="Wortman J."/>
            <person name="Nusbaum C."/>
            <person name="Birren B."/>
        </authorList>
    </citation>
    <scope>NUCLEOTIDE SEQUENCE [LARGE SCALE GENOMIC DNA]</scope>
    <source>
        <strain evidence="11 12">WAL-18680</strain>
    </source>
</reference>
<dbReference type="HOGENOM" id="CLU_052646_0_0_9"/>
<feature type="domain" description="Flagellar motor switch protein FliN-like C-terminal" evidence="10">
    <location>
        <begin position="227"/>
        <end position="295"/>
    </location>
</feature>
<dbReference type="GO" id="GO:0009425">
    <property type="term" value="C:bacterial-type flagellum basal body"/>
    <property type="evidence" value="ECO:0007669"/>
    <property type="project" value="UniProtKB-SubCell"/>
</dbReference>
<evidence type="ECO:0000256" key="4">
    <source>
        <dbReference type="ARBA" id="ARBA00021898"/>
    </source>
</evidence>
<comment type="subcellular location">
    <subcellularLocation>
        <location evidence="1">Bacterial flagellum basal body</location>
    </subcellularLocation>
    <subcellularLocation>
        <location evidence="2">Cell membrane</location>
        <topology evidence="2">Peripheral membrane protein</topology>
    </subcellularLocation>
</comment>
<keyword evidence="5" id="KW-1003">Cell membrane</keyword>
<dbReference type="Proteomes" id="UP000005384">
    <property type="component" value="Unassembled WGS sequence"/>
</dbReference>
<evidence type="ECO:0000256" key="3">
    <source>
        <dbReference type="ARBA" id="ARBA00011049"/>
    </source>
</evidence>
<evidence type="ECO:0000256" key="9">
    <source>
        <dbReference type="ARBA" id="ARBA00023143"/>
    </source>
</evidence>
<dbReference type="CDD" id="cd17908">
    <property type="entry name" value="FliM"/>
    <property type="match status" value="1"/>
</dbReference>
<dbReference type="Pfam" id="PF01052">
    <property type="entry name" value="FliMN_C"/>
    <property type="match status" value="1"/>
</dbReference>
<dbReference type="PIRSF" id="PIRSF002888">
    <property type="entry name" value="FliM"/>
    <property type="match status" value="1"/>
</dbReference>
<dbReference type="InterPro" id="IPR001543">
    <property type="entry name" value="FliN-like_C"/>
</dbReference>
<protein>
    <recommendedName>
        <fullName evidence="4">Flagellar motor switch protein FliM</fullName>
    </recommendedName>
</protein>
<evidence type="ECO:0000313" key="12">
    <source>
        <dbReference type="Proteomes" id="UP000005384"/>
    </source>
</evidence>
<keyword evidence="9" id="KW-0975">Bacterial flagellum</keyword>
<name>G5IMC1_9FIRM</name>
<sequence>MIKTYDFKSPKKFTKERMSLVENLYDSFSRALAPYMTGLLQSFCEISITDIEEKRYQEFASTIESRSLFGLMSLSPDNKDYNEAPLMMEVDTRLGFYMVERLLGGAGTEYKLSRDFTDIEKAILQYIFGKITEFIGMAWNEYLDVSVTLTGIQTNAHLLQMSAPEDLVVEVGLELSIDNLRAPIRLVMPGPNVDELTSKLGYSFVDSQKKKKDDAKRRSKRDSIEQHLLESEVEIRAIMQEFQLDAHDVLELRVGDVVPINMNINEDVTVYVGDMACFEAKLGQTKLRKAVEISREL</sequence>
<keyword evidence="6" id="KW-0145">Chemotaxis</keyword>
<evidence type="ECO:0000313" key="11">
    <source>
        <dbReference type="EMBL" id="EHI57540.1"/>
    </source>
</evidence>
<dbReference type="InterPro" id="IPR001689">
    <property type="entry name" value="Flag_FliM"/>
</dbReference>